<dbReference type="EMBL" id="JAURVH010001529">
    <property type="protein sequence ID" value="KAK5908943.1"/>
    <property type="molecule type" value="Genomic_DNA"/>
</dbReference>
<organism evidence="2 3">
    <name type="scientific">Champsocephalus gunnari</name>
    <name type="common">Mackerel icefish</name>
    <dbReference type="NCBI Taxonomy" id="52237"/>
    <lineage>
        <taxon>Eukaryota</taxon>
        <taxon>Metazoa</taxon>
        <taxon>Chordata</taxon>
        <taxon>Craniata</taxon>
        <taxon>Vertebrata</taxon>
        <taxon>Euteleostomi</taxon>
        <taxon>Actinopterygii</taxon>
        <taxon>Neopterygii</taxon>
        <taxon>Teleostei</taxon>
        <taxon>Neoteleostei</taxon>
        <taxon>Acanthomorphata</taxon>
        <taxon>Eupercaria</taxon>
        <taxon>Perciformes</taxon>
        <taxon>Notothenioidei</taxon>
        <taxon>Channichthyidae</taxon>
        <taxon>Champsocephalus</taxon>
    </lineage>
</organism>
<gene>
    <name evidence="2" type="ORF">CgunFtcFv8_016959</name>
</gene>
<evidence type="ECO:0000313" key="3">
    <source>
        <dbReference type="Proteomes" id="UP001331515"/>
    </source>
</evidence>
<reference evidence="2 3" key="1">
    <citation type="journal article" date="2023" name="Mol. Biol. Evol.">
        <title>Genomics of Secondarily Temperate Adaptation in the Only Non-Antarctic Icefish.</title>
        <authorList>
            <person name="Rivera-Colon A.G."/>
            <person name="Rayamajhi N."/>
            <person name="Minhas B.F."/>
            <person name="Madrigal G."/>
            <person name="Bilyk K.T."/>
            <person name="Yoon V."/>
            <person name="Hune M."/>
            <person name="Gregory S."/>
            <person name="Cheng C.H.C."/>
            <person name="Catchen J.M."/>
        </authorList>
    </citation>
    <scope>NUCLEOTIDE SEQUENCE [LARGE SCALE GENOMIC DNA]</scope>
    <source>
        <tissue evidence="2">White muscle</tissue>
    </source>
</reference>
<sequence length="71" mass="7573">MIERLQKGIALQPEVLPADAPEEGESIPLQNLNTRTADRSLQDERESAPGLCGLSKGSADGGFCIILIPKL</sequence>
<protein>
    <submittedName>
        <fullName evidence="2">Uncharacterized protein</fullName>
    </submittedName>
</protein>
<feature type="region of interest" description="Disordered" evidence="1">
    <location>
        <begin position="13"/>
        <end position="33"/>
    </location>
</feature>
<proteinExistence type="predicted"/>
<dbReference type="Proteomes" id="UP001331515">
    <property type="component" value="Unassembled WGS sequence"/>
</dbReference>
<evidence type="ECO:0000313" key="2">
    <source>
        <dbReference type="EMBL" id="KAK5908943.1"/>
    </source>
</evidence>
<keyword evidence="3" id="KW-1185">Reference proteome</keyword>
<accession>A0AAN8CV76</accession>
<dbReference type="AlphaFoldDB" id="A0AAN8CV76"/>
<comment type="caution">
    <text evidence="2">The sequence shown here is derived from an EMBL/GenBank/DDBJ whole genome shotgun (WGS) entry which is preliminary data.</text>
</comment>
<name>A0AAN8CV76_CHAGU</name>
<evidence type="ECO:0000256" key="1">
    <source>
        <dbReference type="SAM" id="MobiDB-lite"/>
    </source>
</evidence>